<sequence length="133" mass="14690">MPPLEVRMTQGNEDICLKVSDLGGGVPMSHIPSIWSQLSISTQAERCKGLSLTRLISRYFGGDLEIVSMEGHGTESYLYLDRTGTIGECIPSIQLSDDEIGSLLDRLYYEQDQEETIHRSSEETCAESMAVTA</sequence>
<dbReference type="EC" id="2.7.11.-" evidence="1"/>
<dbReference type="Gene3D" id="3.30.565.10">
    <property type="entry name" value="Histidine kinase-like ATPase, C-terminal domain"/>
    <property type="match status" value="1"/>
</dbReference>
<feature type="domain" description="Histidine kinase/HSP90-like ATPase" evidence="2">
    <location>
        <begin position="4"/>
        <end position="82"/>
    </location>
</feature>
<dbReference type="InterPro" id="IPR036890">
    <property type="entry name" value="HATPase_C_sf"/>
</dbReference>
<keyword evidence="1" id="KW-0067">ATP-binding</keyword>
<reference evidence="3 4" key="1">
    <citation type="submission" date="2016-07" db="EMBL/GenBank/DDBJ databases">
        <title>Pervasive Adenine N6-methylation of Active Genes in Fungi.</title>
        <authorList>
            <consortium name="DOE Joint Genome Institute"/>
            <person name="Mondo S.J."/>
            <person name="Dannebaum R.O."/>
            <person name="Kuo R.C."/>
            <person name="Labutti K."/>
            <person name="Haridas S."/>
            <person name="Kuo A."/>
            <person name="Salamov A."/>
            <person name="Ahrendt S.R."/>
            <person name="Lipzen A."/>
            <person name="Sullivan W."/>
            <person name="Andreopoulos W.B."/>
            <person name="Clum A."/>
            <person name="Lindquist E."/>
            <person name="Daum C."/>
            <person name="Ramamoorthy G.K."/>
            <person name="Gryganskyi A."/>
            <person name="Culley D."/>
            <person name="Magnuson J.K."/>
            <person name="James T.Y."/>
            <person name="O'Malley M.A."/>
            <person name="Stajich J.E."/>
            <person name="Spatafora J.W."/>
            <person name="Visel A."/>
            <person name="Grigoriev I.V."/>
        </authorList>
    </citation>
    <scope>NUCLEOTIDE SEQUENCE [LARGE SCALE GENOMIC DNA]</scope>
    <source>
        <strain evidence="3 4">CBS 931.73</strain>
    </source>
</reference>
<dbReference type="SUPFAM" id="SSF55874">
    <property type="entry name" value="ATPase domain of HSP90 chaperone/DNA topoisomerase II/histidine kinase"/>
    <property type="match status" value="1"/>
</dbReference>
<dbReference type="GO" id="GO:0004740">
    <property type="term" value="F:pyruvate dehydrogenase (acetyl-transferring) kinase activity"/>
    <property type="evidence" value="ECO:0007669"/>
    <property type="project" value="TreeGrafter"/>
</dbReference>
<dbReference type="STRING" id="1314790.A0A1Y1YTY2"/>
<keyword evidence="1" id="KW-0496">Mitochondrion</keyword>
<keyword evidence="1" id="KW-0808">Transferase</keyword>
<organism evidence="3 4">
    <name type="scientific">Basidiobolus meristosporus CBS 931.73</name>
    <dbReference type="NCBI Taxonomy" id="1314790"/>
    <lineage>
        <taxon>Eukaryota</taxon>
        <taxon>Fungi</taxon>
        <taxon>Fungi incertae sedis</taxon>
        <taxon>Zoopagomycota</taxon>
        <taxon>Entomophthoromycotina</taxon>
        <taxon>Basidiobolomycetes</taxon>
        <taxon>Basidiobolales</taxon>
        <taxon>Basidiobolaceae</taxon>
        <taxon>Basidiobolus</taxon>
    </lineage>
</organism>
<name>A0A1Y1YTY2_9FUNG</name>
<dbReference type="PANTHER" id="PTHR11947:SF3">
    <property type="entry name" value="[PYRUVATE DEHYDROGENASE (ACETYL-TRANSFERRING)] KINASE, MITOCHONDRIAL"/>
    <property type="match status" value="1"/>
</dbReference>
<dbReference type="OrthoDB" id="3264224at2759"/>
<comment type="caution">
    <text evidence="3">The sequence shown here is derived from an EMBL/GenBank/DDBJ whole genome shotgun (WGS) entry which is preliminary data.</text>
</comment>
<proteinExistence type="inferred from homology"/>
<dbReference type="Proteomes" id="UP000193498">
    <property type="component" value="Unassembled WGS sequence"/>
</dbReference>
<gene>
    <name evidence="3" type="ORF">K493DRAFT_277996</name>
</gene>
<dbReference type="GO" id="GO:0005759">
    <property type="term" value="C:mitochondrial matrix"/>
    <property type="evidence" value="ECO:0007669"/>
    <property type="project" value="UniProtKB-SubCell"/>
</dbReference>
<dbReference type="InterPro" id="IPR039028">
    <property type="entry name" value="BCKD/PDK"/>
</dbReference>
<dbReference type="InterPro" id="IPR003594">
    <property type="entry name" value="HATPase_dom"/>
</dbReference>
<evidence type="ECO:0000313" key="3">
    <source>
        <dbReference type="EMBL" id="ORY01471.1"/>
    </source>
</evidence>
<dbReference type="EMBL" id="MCFE01000069">
    <property type="protein sequence ID" value="ORY01471.1"/>
    <property type="molecule type" value="Genomic_DNA"/>
</dbReference>
<comment type="similarity">
    <text evidence="1">Belongs to the PDK/BCKDK protein kinase family.</text>
</comment>
<keyword evidence="1" id="KW-0418">Kinase</keyword>
<keyword evidence="1" id="KW-0547">Nucleotide-binding</keyword>
<dbReference type="InParanoid" id="A0A1Y1YTY2"/>
<evidence type="ECO:0000259" key="2">
    <source>
        <dbReference type="Pfam" id="PF02518"/>
    </source>
</evidence>
<dbReference type="GO" id="GO:0005524">
    <property type="term" value="F:ATP binding"/>
    <property type="evidence" value="ECO:0007669"/>
    <property type="project" value="UniProtKB-UniRule"/>
</dbReference>
<accession>A0A1Y1YTY2</accession>
<protein>
    <recommendedName>
        <fullName evidence="1">Protein-serine/threonine kinase</fullName>
        <ecNumber evidence="1">2.7.11.-</ecNumber>
    </recommendedName>
</protein>
<dbReference type="GO" id="GO:0010906">
    <property type="term" value="P:regulation of glucose metabolic process"/>
    <property type="evidence" value="ECO:0007669"/>
    <property type="project" value="TreeGrafter"/>
</dbReference>
<evidence type="ECO:0000313" key="4">
    <source>
        <dbReference type="Proteomes" id="UP000193498"/>
    </source>
</evidence>
<dbReference type="Pfam" id="PF02518">
    <property type="entry name" value="HATPase_c"/>
    <property type="match status" value="1"/>
</dbReference>
<keyword evidence="4" id="KW-1185">Reference proteome</keyword>
<dbReference type="AlphaFoldDB" id="A0A1Y1YTY2"/>
<comment type="subcellular location">
    <subcellularLocation>
        <location evidence="1">Mitochondrion matrix</location>
    </subcellularLocation>
</comment>
<dbReference type="PANTHER" id="PTHR11947">
    <property type="entry name" value="PYRUVATE DEHYDROGENASE KINASE"/>
    <property type="match status" value="1"/>
</dbReference>
<evidence type="ECO:0000256" key="1">
    <source>
        <dbReference type="RuleBase" id="RU366032"/>
    </source>
</evidence>